<evidence type="ECO:0000313" key="3">
    <source>
        <dbReference type="Proteomes" id="UP000035067"/>
    </source>
</evidence>
<protein>
    <submittedName>
        <fullName evidence="2">Uncharacterized protein</fullName>
    </submittedName>
</protein>
<accession>A0A0G2HM96</accession>
<gene>
    <name evidence="2" type="ORF">TE42_02325</name>
</gene>
<organism evidence="2 3">
    <name type="scientific">Candidatus Synechococcus spongiarum SP3</name>
    <dbReference type="NCBI Taxonomy" id="1604020"/>
    <lineage>
        <taxon>Bacteria</taxon>
        <taxon>Bacillati</taxon>
        <taxon>Cyanobacteriota</taxon>
        <taxon>Cyanophyceae</taxon>
        <taxon>Synechococcales</taxon>
        <taxon>Synechococcaceae</taxon>
        <taxon>Synechococcus</taxon>
    </lineage>
</organism>
<dbReference type="Proteomes" id="UP000035067">
    <property type="component" value="Unassembled WGS sequence"/>
</dbReference>
<dbReference type="EMBL" id="JXQG01000008">
    <property type="protein sequence ID" value="KKZ12927.1"/>
    <property type="molecule type" value="Genomic_DNA"/>
</dbReference>
<comment type="caution">
    <text evidence="2">The sequence shown here is derived from an EMBL/GenBank/DDBJ whole genome shotgun (WGS) entry which is preliminary data.</text>
</comment>
<reference evidence="2 3" key="1">
    <citation type="submission" date="2015-01" db="EMBL/GenBank/DDBJ databases">
        <title>Lifestyle Evolution in Cyanobacterial Symbionts of Sponges.</title>
        <authorList>
            <person name="Burgsdorf I."/>
            <person name="Slaby B.M."/>
            <person name="Handley K.M."/>
            <person name="Haber M."/>
            <person name="Blom J."/>
            <person name="Marshall C.W."/>
            <person name="Gilbert J.A."/>
            <person name="Hentschel U."/>
            <person name="Steindler L."/>
        </authorList>
    </citation>
    <scope>NUCLEOTIDE SEQUENCE [LARGE SCALE GENOMIC DNA]</scope>
    <source>
        <strain evidence="2">SP3</strain>
    </source>
</reference>
<feature type="region of interest" description="Disordered" evidence="1">
    <location>
        <begin position="1"/>
        <end position="22"/>
    </location>
</feature>
<evidence type="ECO:0000313" key="2">
    <source>
        <dbReference type="EMBL" id="KKZ12927.1"/>
    </source>
</evidence>
<proteinExistence type="predicted"/>
<evidence type="ECO:0000256" key="1">
    <source>
        <dbReference type="SAM" id="MobiDB-lite"/>
    </source>
</evidence>
<sequence length="78" mass="8096">MERPPGHRGGVAPRPSLSRQQAPILAVAHRSGSTMGDRLSALNAANLKTVVAPPSGGDRCPAGLWCQPQLSARCISGR</sequence>
<name>A0A0G2HM96_9SYNE</name>
<dbReference type="AlphaFoldDB" id="A0A0G2HM96"/>